<reference evidence="1" key="1">
    <citation type="journal article" date="2023" name="Insect Mol. Biol.">
        <title>Genome sequencing provides insights into the evolution of gene families encoding plant cell wall-degrading enzymes in longhorned beetles.</title>
        <authorList>
            <person name="Shin N.R."/>
            <person name="Okamura Y."/>
            <person name="Kirsch R."/>
            <person name="Pauchet Y."/>
        </authorList>
    </citation>
    <scope>NUCLEOTIDE SEQUENCE</scope>
    <source>
        <strain evidence="1">MMC_N1</strain>
    </source>
</reference>
<dbReference type="Pfam" id="PF09778">
    <property type="entry name" value="Guanylate_cyc_2"/>
    <property type="match status" value="1"/>
</dbReference>
<protein>
    <recommendedName>
        <fullName evidence="3">Protein GUCD1</fullName>
    </recommendedName>
</protein>
<evidence type="ECO:0000313" key="1">
    <source>
        <dbReference type="EMBL" id="KAJ8979807.1"/>
    </source>
</evidence>
<evidence type="ECO:0000313" key="2">
    <source>
        <dbReference type="Proteomes" id="UP001162164"/>
    </source>
</evidence>
<dbReference type="Proteomes" id="UP001162164">
    <property type="component" value="Unassembled WGS sequence"/>
</dbReference>
<keyword evidence="2" id="KW-1185">Reference proteome</keyword>
<dbReference type="PANTHER" id="PTHR31400">
    <property type="entry name" value="GUANYLYL CYCLASE DOMAIN CONTAINING PROTEIN 1 GUCD1"/>
    <property type="match status" value="1"/>
</dbReference>
<accession>A0ABQ9JR13</accession>
<comment type="caution">
    <text evidence="1">The sequence shown here is derived from an EMBL/GenBank/DDBJ whole genome shotgun (WGS) entry which is preliminary data.</text>
</comment>
<dbReference type="InterPro" id="IPR018616">
    <property type="entry name" value="GUCD1"/>
</dbReference>
<proteinExistence type="predicted"/>
<gene>
    <name evidence="1" type="ORF">NQ317_001297</name>
</gene>
<evidence type="ECO:0008006" key="3">
    <source>
        <dbReference type="Google" id="ProtNLM"/>
    </source>
</evidence>
<name>A0ABQ9JR13_9CUCU</name>
<sequence>MTRETDGDLLNNGQPEKIHIQLSHYKQKYNWDCGISCVLMVLPTKDRKDFLTNFGQICKSEGFNKSTWTIDICYLLKRYRIKHTFYTVTLGIHEGYRGNSFYHHVLTKDENRVNSRFETAKSVGIVVKKMLRFIVDHTSSSSQWAYNSIDQCKNFKLELRKCIPWPIPYQGHYIVVCGYDVHTRKVFYRNPSFGDHVCTMPLETLDQARKSYGTDEDIIFIFS</sequence>
<dbReference type="PANTHER" id="PTHR31400:SF1">
    <property type="entry name" value="PROTEIN GUCD1"/>
    <property type="match status" value="1"/>
</dbReference>
<organism evidence="1 2">
    <name type="scientific">Molorchus minor</name>
    <dbReference type="NCBI Taxonomy" id="1323400"/>
    <lineage>
        <taxon>Eukaryota</taxon>
        <taxon>Metazoa</taxon>
        <taxon>Ecdysozoa</taxon>
        <taxon>Arthropoda</taxon>
        <taxon>Hexapoda</taxon>
        <taxon>Insecta</taxon>
        <taxon>Pterygota</taxon>
        <taxon>Neoptera</taxon>
        <taxon>Endopterygota</taxon>
        <taxon>Coleoptera</taxon>
        <taxon>Polyphaga</taxon>
        <taxon>Cucujiformia</taxon>
        <taxon>Chrysomeloidea</taxon>
        <taxon>Cerambycidae</taxon>
        <taxon>Lamiinae</taxon>
        <taxon>Monochamini</taxon>
        <taxon>Molorchus</taxon>
    </lineage>
</organism>
<dbReference type="EMBL" id="JAPWTJ010000313">
    <property type="protein sequence ID" value="KAJ8979807.1"/>
    <property type="molecule type" value="Genomic_DNA"/>
</dbReference>